<organism evidence="1 2">
    <name type="scientific">Stenotrophomonas maltophilia</name>
    <name type="common">Pseudomonas maltophilia</name>
    <name type="synonym">Xanthomonas maltophilia</name>
    <dbReference type="NCBI Taxonomy" id="40324"/>
    <lineage>
        <taxon>Bacteria</taxon>
        <taxon>Pseudomonadati</taxon>
        <taxon>Pseudomonadota</taxon>
        <taxon>Gammaproteobacteria</taxon>
        <taxon>Lysobacterales</taxon>
        <taxon>Lysobacteraceae</taxon>
        <taxon>Stenotrophomonas</taxon>
        <taxon>Stenotrophomonas maltophilia group</taxon>
    </lineage>
</organism>
<proteinExistence type="predicted"/>
<name>A0A4S2D362_STEMA</name>
<comment type="caution">
    <text evidence="1">The sequence shown here is derived from an EMBL/GenBank/DDBJ whole genome shotgun (WGS) entry which is preliminary data.</text>
</comment>
<protein>
    <submittedName>
        <fullName evidence="1">Uncharacterized protein</fullName>
    </submittedName>
</protein>
<accession>A0A4S2D362</accession>
<dbReference type="EMBL" id="SRYW01000003">
    <property type="protein sequence ID" value="TGY35967.1"/>
    <property type="molecule type" value="Genomic_DNA"/>
</dbReference>
<dbReference type="OrthoDB" id="8774933at2"/>
<dbReference type="AlphaFoldDB" id="A0A4S2D362"/>
<reference evidence="1 2" key="1">
    <citation type="submission" date="2019-04" db="EMBL/GenBank/DDBJ databases">
        <title>Microbes associate with the intestines of laboratory mice.</title>
        <authorList>
            <person name="Navarre W."/>
            <person name="Wong E."/>
            <person name="Huang K."/>
            <person name="Tropini C."/>
            <person name="Ng K."/>
            <person name="Yu B."/>
        </authorList>
    </citation>
    <scope>NUCLEOTIDE SEQUENCE [LARGE SCALE GENOMIC DNA]</scope>
    <source>
        <strain evidence="1 2">NM62_B4-13</strain>
    </source>
</reference>
<evidence type="ECO:0000313" key="2">
    <source>
        <dbReference type="Proteomes" id="UP000306631"/>
    </source>
</evidence>
<dbReference type="Proteomes" id="UP000306631">
    <property type="component" value="Unassembled WGS sequence"/>
</dbReference>
<evidence type="ECO:0000313" key="1">
    <source>
        <dbReference type="EMBL" id="TGY35967.1"/>
    </source>
</evidence>
<gene>
    <name evidence="1" type="ORF">E5352_04985</name>
</gene>
<sequence length="169" mass="19031">MIGRLFERLMGASLPTLQEGRPGTALLQALGSGDYGRLRTATATVALTRDAGVLDDLVAQLPYVEAARARYTTDPRWIREHYELDFVLRKLRYWRDGSGCLCQLYPHWMHYQPGREVASGHVLPLATGVADGGWGDTLDATCTVCGRGWRCTDREYHAPWWEWTPRPPA</sequence>
<dbReference type="RefSeq" id="WP_136003690.1">
    <property type="nucleotide sequence ID" value="NZ_SRYW01000003.1"/>
</dbReference>